<feature type="non-terminal residue" evidence="3">
    <location>
        <position position="545"/>
    </location>
</feature>
<dbReference type="GeneID" id="9690124"/>
<feature type="transmembrane region" description="Helical" evidence="2">
    <location>
        <begin position="189"/>
        <end position="208"/>
    </location>
</feature>
<organism evidence="4">
    <name type="scientific">Micromonas pusilla (strain CCMP1545)</name>
    <name type="common">Picoplanktonic green alga</name>
    <dbReference type="NCBI Taxonomy" id="564608"/>
    <lineage>
        <taxon>Eukaryota</taxon>
        <taxon>Viridiplantae</taxon>
        <taxon>Chlorophyta</taxon>
        <taxon>Mamiellophyceae</taxon>
        <taxon>Mamiellales</taxon>
        <taxon>Mamiellaceae</taxon>
        <taxon>Micromonas</taxon>
    </lineage>
</organism>
<evidence type="ECO:0000256" key="2">
    <source>
        <dbReference type="SAM" id="Phobius"/>
    </source>
</evidence>
<keyword evidence="4" id="KW-1185">Reference proteome</keyword>
<evidence type="ECO:0000256" key="1">
    <source>
        <dbReference type="SAM" id="MobiDB-lite"/>
    </source>
</evidence>
<feature type="transmembrane region" description="Helical" evidence="2">
    <location>
        <begin position="229"/>
        <end position="250"/>
    </location>
</feature>
<dbReference type="Proteomes" id="UP000001876">
    <property type="component" value="Unassembled WGS sequence"/>
</dbReference>
<accession>C1N9V5</accession>
<feature type="transmembrane region" description="Helical" evidence="2">
    <location>
        <begin position="160"/>
        <end position="177"/>
    </location>
</feature>
<dbReference type="RefSeq" id="XP_003064798.1">
    <property type="nucleotide sequence ID" value="XM_003064752.1"/>
</dbReference>
<dbReference type="AlphaFoldDB" id="C1N9V5"/>
<proteinExistence type="predicted"/>
<name>C1N9V5_MICPC</name>
<keyword evidence="2" id="KW-0472">Membrane</keyword>
<protein>
    <submittedName>
        <fullName evidence="3">Predicted protein</fullName>
    </submittedName>
</protein>
<dbReference type="KEGG" id="mpp:MICPUCDRAFT_67773"/>
<reference evidence="3 4" key="1">
    <citation type="journal article" date="2009" name="Science">
        <title>Green evolution and dynamic adaptations revealed by genomes of the marine picoeukaryotes Micromonas.</title>
        <authorList>
            <person name="Worden A.Z."/>
            <person name="Lee J.H."/>
            <person name="Mock T."/>
            <person name="Rouze P."/>
            <person name="Simmons M.P."/>
            <person name="Aerts A.L."/>
            <person name="Allen A.E."/>
            <person name="Cuvelier M.L."/>
            <person name="Derelle E."/>
            <person name="Everett M.V."/>
            <person name="Foulon E."/>
            <person name="Grimwood J."/>
            <person name="Gundlach H."/>
            <person name="Henrissat B."/>
            <person name="Napoli C."/>
            <person name="McDonald S.M."/>
            <person name="Parker M.S."/>
            <person name="Rombauts S."/>
            <person name="Salamov A."/>
            <person name="Von Dassow P."/>
            <person name="Badger J.H."/>
            <person name="Coutinho P.M."/>
            <person name="Demir E."/>
            <person name="Dubchak I."/>
            <person name="Gentemann C."/>
            <person name="Eikrem W."/>
            <person name="Gready J.E."/>
            <person name="John U."/>
            <person name="Lanier W."/>
            <person name="Lindquist E.A."/>
            <person name="Lucas S."/>
            <person name="Mayer K.F."/>
            <person name="Moreau H."/>
            <person name="Not F."/>
            <person name="Otillar R."/>
            <person name="Panaud O."/>
            <person name="Pangilinan J."/>
            <person name="Paulsen I."/>
            <person name="Piegu B."/>
            <person name="Poliakov A."/>
            <person name="Robbens S."/>
            <person name="Schmutz J."/>
            <person name="Toulza E."/>
            <person name="Wyss T."/>
            <person name="Zelensky A."/>
            <person name="Zhou K."/>
            <person name="Armbrust E.V."/>
            <person name="Bhattacharya D."/>
            <person name="Goodenough U.W."/>
            <person name="Van de Peer Y."/>
            <person name="Grigoriev I.V."/>
        </authorList>
    </citation>
    <scope>NUCLEOTIDE SEQUENCE [LARGE SCALE GENOMIC DNA]</scope>
    <source>
        <strain evidence="3 4">CCMP1545</strain>
    </source>
</reference>
<evidence type="ECO:0000313" key="3">
    <source>
        <dbReference type="EMBL" id="EEH51132.1"/>
    </source>
</evidence>
<gene>
    <name evidence="3" type="ORF">MICPUCDRAFT_67773</name>
</gene>
<feature type="compositionally biased region" description="Low complexity" evidence="1">
    <location>
        <begin position="496"/>
        <end position="518"/>
    </location>
</feature>
<feature type="compositionally biased region" description="Low complexity" evidence="1">
    <location>
        <begin position="536"/>
        <end position="545"/>
    </location>
</feature>
<sequence>MARRMRRASSVPRRRFPPLIRVRRHPFPRALHLLRGGVVRPGVVRPSLGAMLRVVLLGRGRHPSAAAVMMPAPLRLVFGTPHLFLHLLPPSHVILLLLALLTLLRASPVALLARAARVVAALARALPRGDHVRVVPGPAVAALEDVPGAGALEGARRHEIAAAAAAAALPFHLFHLFRALLPRVHLPTVLHLLVVATAAAVVLLVVLLPSSLRRPHLPTLHLPQELLPATVAAAAAAAALLLFMLLSLRVRSLLHRMLVPRVRLPLVLLLHRPPLVLLVLLLSGVVRVFRQPRRRRASAVPRRVPRIKLALVIDVPPDRRARGPLRREPSLLLPLHPPQRLALRVLPSLPLLRSLARHSRALFVRLWVEGPYKATNVGVEFIGVRSGVERRRGVSGLKARGGGRRDAPGKVLKERRSPRRWGRMGTSVNHVNAPCLRALGGPSPRASPPPRLDSRARAAVFAAPRAASCGPARRPVGRTTARVAPRSRRWTRRLRPGGAAASALRGRGGRASAAATAGRGRRGRGPRRSPWRSRTRSSAATADAR</sequence>
<evidence type="ECO:0000313" key="4">
    <source>
        <dbReference type="Proteomes" id="UP000001876"/>
    </source>
</evidence>
<feature type="transmembrane region" description="Helical" evidence="2">
    <location>
        <begin position="270"/>
        <end position="289"/>
    </location>
</feature>
<feature type="compositionally biased region" description="Basic residues" evidence="1">
    <location>
        <begin position="485"/>
        <end position="495"/>
    </location>
</feature>
<keyword evidence="2" id="KW-1133">Transmembrane helix</keyword>
<feature type="compositionally biased region" description="Basic residues" evidence="1">
    <location>
        <begin position="519"/>
        <end position="535"/>
    </location>
</feature>
<keyword evidence="2" id="KW-0812">Transmembrane</keyword>
<dbReference type="EMBL" id="GG663752">
    <property type="protein sequence ID" value="EEH51132.1"/>
    <property type="molecule type" value="Genomic_DNA"/>
</dbReference>
<feature type="transmembrane region" description="Helical" evidence="2">
    <location>
        <begin position="82"/>
        <end position="104"/>
    </location>
</feature>
<feature type="region of interest" description="Disordered" evidence="1">
    <location>
        <begin position="466"/>
        <end position="545"/>
    </location>
</feature>